<dbReference type="AlphaFoldDB" id="A0A2G1VCJ4"/>
<gene>
    <name evidence="2" type="ORF">CLH62_16365</name>
</gene>
<dbReference type="Proteomes" id="UP000229044">
    <property type="component" value="Unassembled WGS sequence"/>
</dbReference>
<name>A0A2G1VCJ4_9GAMM</name>
<dbReference type="InterPro" id="IPR016875">
    <property type="entry name" value="UCP028200"/>
</dbReference>
<evidence type="ECO:0000313" key="3">
    <source>
        <dbReference type="Proteomes" id="UP000229044"/>
    </source>
</evidence>
<feature type="chain" id="PRO_5013948235" evidence="1">
    <location>
        <begin position="35"/>
        <end position="292"/>
    </location>
</feature>
<feature type="signal peptide" evidence="1">
    <location>
        <begin position="1"/>
        <end position="34"/>
    </location>
</feature>
<evidence type="ECO:0000256" key="1">
    <source>
        <dbReference type="SAM" id="SignalP"/>
    </source>
</evidence>
<proteinExistence type="predicted"/>
<dbReference type="OrthoDB" id="5767052at2"/>
<dbReference type="RefSeq" id="WP_099619253.1">
    <property type="nucleotide sequence ID" value="NZ_KZ319341.1"/>
</dbReference>
<dbReference type="PROSITE" id="PS51257">
    <property type="entry name" value="PROKAR_LIPOPROTEIN"/>
    <property type="match status" value="1"/>
</dbReference>
<organism evidence="2 3">
    <name type="scientific">Marinobacter guineae</name>
    <dbReference type="NCBI Taxonomy" id="432303"/>
    <lineage>
        <taxon>Bacteria</taxon>
        <taxon>Pseudomonadati</taxon>
        <taxon>Pseudomonadota</taxon>
        <taxon>Gammaproteobacteria</taxon>
        <taxon>Pseudomonadales</taxon>
        <taxon>Marinobacteraceae</taxon>
        <taxon>Marinobacter</taxon>
    </lineage>
</organism>
<comment type="caution">
    <text evidence="2">The sequence shown here is derived from an EMBL/GenBank/DDBJ whole genome shotgun (WGS) entry which is preliminary data.</text>
</comment>
<reference evidence="2 3" key="1">
    <citation type="submission" date="2017-09" db="EMBL/GenBank/DDBJ databases">
        <title>The draft genome sequences of Marinobacter guineae M3B.</title>
        <authorList>
            <person name="Cao J."/>
        </authorList>
    </citation>
    <scope>NUCLEOTIDE SEQUENCE [LARGE SCALE GENOMIC DNA]</scope>
    <source>
        <strain evidence="2 3">M3B</strain>
    </source>
</reference>
<keyword evidence="1" id="KW-0732">Signal</keyword>
<accession>A0A2G1VCJ4</accession>
<sequence length="292" mass="33156">MDFYGRNPINVFSKVALLLVLAVALAGCSSTKTAYRYADWGIVWWVEDYIALTNAQKQQLNADINNLRQWHCRAELPRYQAWLNELESDVSEGPVGKATVAYHQEQLFGFVPGLLQQVTPVAVNLLSSLSDKQVHELAENMEQNQQKMEEEFLAASPKATAEARADRTVERVERWLGRLNSEQRQIVETWSANRGTQTEIWLQGRRNWQLALLEVLERRNEPTFPGELENLIMNSEKFRGKAYEAMMAESRPAMASLMHDLIKTGDASTLAHLQNRASELNSDFESLTCSPA</sequence>
<dbReference type="PIRSF" id="PIRSF028200">
    <property type="entry name" value="UCP028200"/>
    <property type="match status" value="1"/>
</dbReference>
<dbReference type="Pfam" id="PF19795">
    <property type="entry name" value="DUF6279"/>
    <property type="match status" value="1"/>
</dbReference>
<evidence type="ECO:0000313" key="2">
    <source>
        <dbReference type="EMBL" id="PHQ24475.1"/>
    </source>
</evidence>
<protein>
    <submittedName>
        <fullName evidence="2">DUF3549 domain-containing protein</fullName>
    </submittedName>
</protein>
<keyword evidence="3" id="KW-1185">Reference proteome</keyword>
<dbReference type="EMBL" id="NTFI01000005">
    <property type="protein sequence ID" value="PHQ24475.1"/>
    <property type="molecule type" value="Genomic_DNA"/>
</dbReference>